<keyword evidence="1" id="KW-0732">Signal</keyword>
<name>A0A0C1MFC1_9GAMM</name>
<dbReference type="Gene3D" id="3.40.30.10">
    <property type="entry name" value="Glutaredoxin"/>
    <property type="match status" value="1"/>
</dbReference>
<dbReference type="InterPro" id="IPR036249">
    <property type="entry name" value="Thioredoxin-like_sf"/>
</dbReference>
<evidence type="ECO:0000313" key="3">
    <source>
        <dbReference type="Proteomes" id="UP000031327"/>
    </source>
</evidence>
<protein>
    <recommendedName>
        <fullName evidence="4">Redoxin domain-containing protein</fullName>
    </recommendedName>
</protein>
<evidence type="ECO:0000313" key="2">
    <source>
        <dbReference type="EMBL" id="KID55489.1"/>
    </source>
</evidence>
<dbReference type="SUPFAM" id="SSF52833">
    <property type="entry name" value="Thioredoxin-like"/>
    <property type="match status" value="1"/>
</dbReference>
<dbReference type="Proteomes" id="UP000031327">
    <property type="component" value="Unassembled WGS sequence"/>
</dbReference>
<organism evidence="2 3">
    <name type="scientific">Pseudoalteromonas luteoviolacea</name>
    <dbReference type="NCBI Taxonomy" id="43657"/>
    <lineage>
        <taxon>Bacteria</taxon>
        <taxon>Pseudomonadati</taxon>
        <taxon>Pseudomonadota</taxon>
        <taxon>Gammaproteobacteria</taxon>
        <taxon>Alteromonadales</taxon>
        <taxon>Pseudoalteromonadaceae</taxon>
        <taxon>Pseudoalteromonas</taxon>
    </lineage>
</organism>
<dbReference type="AlphaFoldDB" id="A0A0C1MFC1"/>
<dbReference type="OrthoDB" id="6119231at2"/>
<accession>A0A0C1MFC1</accession>
<feature type="signal peptide" evidence="1">
    <location>
        <begin position="1"/>
        <end position="22"/>
    </location>
</feature>
<sequence>MYIQVKLGLIFALLMVTCKAHATATEYVFINIWDEYYQSTQLPQPLGERIFIQPDINIDEPSLTQFVTANPSFQGIHIDHNNQLMFKFQVRKTPTRVVVNEGRVILKEALISSEPSEVTSNTKVPLQTLSGRRLSKAWIHQQYQVLFFSDSLCPFQHIPDCEKRIEQNNQLAQYNKNVLTVIKPFYVDKQSALNYQQRFEVKHDIVFDTHNQLFEQYQISELPYWVLLDNKGNTLYRGTNVPQ</sequence>
<reference evidence="2 3" key="1">
    <citation type="submission" date="2014-12" db="EMBL/GenBank/DDBJ databases">
        <title>Draft Genome Sequence of Pseudoalteromonas luteoviolacea HI1.</title>
        <authorList>
            <person name="Asahina A.Y."/>
            <person name="Hadfield M.G."/>
        </authorList>
    </citation>
    <scope>NUCLEOTIDE SEQUENCE [LARGE SCALE GENOMIC DNA]</scope>
    <source>
        <strain evidence="2 3">HI1</strain>
    </source>
</reference>
<gene>
    <name evidence="2" type="ORF">JF50_19965</name>
</gene>
<evidence type="ECO:0000256" key="1">
    <source>
        <dbReference type="SAM" id="SignalP"/>
    </source>
</evidence>
<dbReference type="EMBL" id="JWIC01000008">
    <property type="protein sequence ID" value="KID55489.1"/>
    <property type="molecule type" value="Genomic_DNA"/>
</dbReference>
<dbReference type="RefSeq" id="WP_039611146.1">
    <property type="nucleotide sequence ID" value="NZ_JWIC01000008.1"/>
</dbReference>
<comment type="caution">
    <text evidence="2">The sequence shown here is derived from an EMBL/GenBank/DDBJ whole genome shotgun (WGS) entry which is preliminary data.</text>
</comment>
<evidence type="ECO:0008006" key="4">
    <source>
        <dbReference type="Google" id="ProtNLM"/>
    </source>
</evidence>
<feature type="chain" id="PRO_5002153681" description="Redoxin domain-containing protein" evidence="1">
    <location>
        <begin position="23"/>
        <end position="243"/>
    </location>
</feature>
<proteinExistence type="predicted"/>